<dbReference type="InterPro" id="IPR002772">
    <property type="entry name" value="Glyco_hydro_3_C"/>
</dbReference>
<dbReference type="InterPro" id="IPR036396">
    <property type="entry name" value="Cyt_P450_sf"/>
</dbReference>
<dbReference type="GO" id="GO:0008422">
    <property type="term" value="F:beta-glucosidase activity"/>
    <property type="evidence" value="ECO:0007669"/>
    <property type="project" value="UniProtKB-EC"/>
</dbReference>
<dbReference type="InterPro" id="IPR036881">
    <property type="entry name" value="Glyco_hydro_3_C_sf"/>
</dbReference>
<keyword evidence="6" id="KW-0964">Secreted</keyword>
<evidence type="ECO:0000313" key="23">
    <source>
        <dbReference type="EMBL" id="KXH39939.1"/>
    </source>
</evidence>
<evidence type="ECO:0000256" key="4">
    <source>
        <dbReference type="ARBA" id="ARBA00005336"/>
    </source>
</evidence>
<dbReference type="SUPFAM" id="SSF48264">
    <property type="entry name" value="Cytochrome P450"/>
    <property type="match status" value="1"/>
</dbReference>
<organism evidence="23 24">
    <name type="scientific">Colletotrichum nymphaeae SA-01</name>
    <dbReference type="NCBI Taxonomy" id="1460502"/>
    <lineage>
        <taxon>Eukaryota</taxon>
        <taxon>Fungi</taxon>
        <taxon>Dikarya</taxon>
        <taxon>Ascomycota</taxon>
        <taxon>Pezizomycotina</taxon>
        <taxon>Sordariomycetes</taxon>
        <taxon>Hypocreomycetidae</taxon>
        <taxon>Glomerellales</taxon>
        <taxon>Glomerellaceae</taxon>
        <taxon>Colletotrichum</taxon>
        <taxon>Colletotrichum acutatum species complex</taxon>
    </lineage>
</organism>
<protein>
    <recommendedName>
        <fullName evidence="18">Beta-glucosidase cel3A</fullName>
        <ecNumber evidence="5">3.2.1.21</ecNumber>
    </recommendedName>
    <alternativeName>
        <fullName evidence="15">Beta-D-glucoside glucohydrolase G</fullName>
    </alternativeName>
    <alternativeName>
        <fullName evidence="19">Beta-D-glucoside glucohydrolase cel3A</fullName>
    </alternativeName>
    <alternativeName>
        <fullName evidence="16">Cellobiase G</fullName>
    </alternativeName>
    <alternativeName>
        <fullName evidence="21">Cellobiase cel3A</fullName>
    </alternativeName>
    <alternativeName>
        <fullName evidence="17">Gentiobiase G</fullName>
    </alternativeName>
    <alternativeName>
        <fullName evidence="20">Gentiobiase cel3A</fullName>
    </alternativeName>
    <alternativeName>
        <fullName evidence="14">Probable beta-glucosidase G</fullName>
    </alternativeName>
</protein>
<dbReference type="InterPro" id="IPR013783">
    <property type="entry name" value="Ig-like_fold"/>
</dbReference>
<reference evidence="23 24" key="1">
    <citation type="submission" date="2014-02" db="EMBL/GenBank/DDBJ databases">
        <title>The genome sequence of Colletotrichum nymphaeae SA-01.</title>
        <authorList>
            <person name="Baroncelli R."/>
            <person name="Thon M.R."/>
        </authorList>
    </citation>
    <scope>NUCLEOTIDE SEQUENCE [LARGE SCALE GENOMIC DNA]</scope>
    <source>
        <strain evidence="23 24">SA-01</strain>
    </source>
</reference>
<evidence type="ECO:0000259" key="22">
    <source>
        <dbReference type="SMART" id="SM01217"/>
    </source>
</evidence>
<dbReference type="InterPro" id="IPR050288">
    <property type="entry name" value="Cellulose_deg_GH3"/>
</dbReference>
<dbReference type="AlphaFoldDB" id="A0A135SVI6"/>
<comment type="caution">
    <text evidence="23">The sequence shown here is derived from an EMBL/GenBank/DDBJ whole genome shotgun (WGS) entry which is preliminary data.</text>
</comment>
<dbReference type="GO" id="GO:0005576">
    <property type="term" value="C:extracellular region"/>
    <property type="evidence" value="ECO:0007669"/>
    <property type="project" value="UniProtKB-SubCell"/>
</dbReference>
<evidence type="ECO:0000256" key="17">
    <source>
        <dbReference type="ARBA" id="ARBA00041808"/>
    </source>
</evidence>
<keyword evidence="11" id="KW-0326">Glycosidase</keyword>
<dbReference type="EMBL" id="JEMN01001327">
    <property type="protein sequence ID" value="KXH39939.1"/>
    <property type="molecule type" value="Genomic_DNA"/>
</dbReference>
<evidence type="ECO:0000256" key="2">
    <source>
        <dbReference type="ARBA" id="ARBA00004613"/>
    </source>
</evidence>
<comment type="catalytic activity">
    <reaction evidence="1">
        <text>Hydrolysis of terminal, non-reducing beta-D-glucosyl residues with release of beta-D-glucose.</text>
        <dbReference type="EC" id="3.2.1.21"/>
    </reaction>
</comment>
<dbReference type="Pfam" id="PF01915">
    <property type="entry name" value="Glyco_hydro_3_C"/>
    <property type="match status" value="1"/>
</dbReference>
<dbReference type="SUPFAM" id="SSF52279">
    <property type="entry name" value="Beta-D-glucan exohydrolase, C-terminal domain"/>
    <property type="match status" value="1"/>
</dbReference>
<dbReference type="SUPFAM" id="SSF51445">
    <property type="entry name" value="(Trans)glycosidases"/>
    <property type="match status" value="1"/>
</dbReference>
<evidence type="ECO:0000256" key="15">
    <source>
        <dbReference type="ARBA" id="ARBA00041276"/>
    </source>
</evidence>
<dbReference type="Gene3D" id="2.60.40.10">
    <property type="entry name" value="Immunoglobulins"/>
    <property type="match status" value="1"/>
</dbReference>
<evidence type="ECO:0000256" key="9">
    <source>
        <dbReference type="ARBA" id="ARBA00023180"/>
    </source>
</evidence>
<proteinExistence type="inferred from homology"/>
<dbReference type="SMART" id="SM01217">
    <property type="entry name" value="Fn3_like"/>
    <property type="match status" value="1"/>
</dbReference>
<evidence type="ECO:0000256" key="1">
    <source>
        <dbReference type="ARBA" id="ARBA00000448"/>
    </source>
</evidence>
<dbReference type="InterPro" id="IPR001764">
    <property type="entry name" value="Glyco_hydro_3_N"/>
</dbReference>
<evidence type="ECO:0000256" key="11">
    <source>
        <dbReference type="ARBA" id="ARBA00023295"/>
    </source>
</evidence>
<evidence type="ECO:0000256" key="21">
    <source>
        <dbReference type="ARBA" id="ARBA00083611"/>
    </source>
</evidence>
<comment type="pathway">
    <text evidence="3">Glycan metabolism; cellulose degradation.</text>
</comment>
<dbReference type="Pfam" id="PF00933">
    <property type="entry name" value="Glyco_hydro_3"/>
    <property type="match status" value="1"/>
</dbReference>
<keyword evidence="8 23" id="KW-0378">Hydrolase</keyword>
<dbReference type="OrthoDB" id="416222at2759"/>
<dbReference type="GO" id="GO:0020037">
    <property type="term" value="F:heme binding"/>
    <property type="evidence" value="ECO:0007669"/>
    <property type="project" value="InterPro"/>
</dbReference>
<evidence type="ECO:0000256" key="16">
    <source>
        <dbReference type="ARBA" id="ARBA00041601"/>
    </source>
</evidence>
<dbReference type="Gene3D" id="1.10.630.10">
    <property type="entry name" value="Cytochrome P450"/>
    <property type="match status" value="1"/>
</dbReference>
<keyword evidence="24" id="KW-1185">Reference proteome</keyword>
<dbReference type="InterPro" id="IPR036962">
    <property type="entry name" value="Glyco_hydro_3_N_sf"/>
</dbReference>
<evidence type="ECO:0000256" key="14">
    <source>
        <dbReference type="ARBA" id="ARBA00039579"/>
    </source>
</evidence>
<evidence type="ECO:0000256" key="18">
    <source>
        <dbReference type="ARBA" id="ARBA00070030"/>
    </source>
</evidence>
<evidence type="ECO:0000256" key="12">
    <source>
        <dbReference type="ARBA" id="ARBA00023326"/>
    </source>
</evidence>
<dbReference type="InterPro" id="IPR001128">
    <property type="entry name" value="Cyt_P450"/>
</dbReference>
<dbReference type="Proteomes" id="UP000070054">
    <property type="component" value="Unassembled WGS sequence"/>
</dbReference>
<evidence type="ECO:0000256" key="20">
    <source>
        <dbReference type="ARBA" id="ARBA00083231"/>
    </source>
</evidence>
<name>A0A135SVI6_9PEZI</name>
<dbReference type="GO" id="GO:0016705">
    <property type="term" value="F:oxidoreductase activity, acting on paired donors, with incorporation or reduction of molecular oxygen"/>
    <property type="evidence" value="ECO:0007669"/>
    <property type="project" value="InterPro"/>
</dbReference>
<dbReference type="Gene3D" id="3.20.20.300">
    <property type="entry name" value="Glycoside hydrolase, family 3, N-terminal domain"/>
    <property type="match status" value="1"/>
</dbReference>
<dbReference type="Pfam" id="PF00067">
    <property type="entry name" value="p450"/>
    <property type="match status" value="1"/>
</dbReference>
<dbReference type="Pfam" id="PF14310">
    <property type="entry name" value="Fn3-like"/>
    <property type="match status" value="1"/>
</dbReference>
<dbReference type="FunFam" id="3.20.20.300:FF:000002">
    <property type="entry name" value="Probable beta-glucosidase"/>
    <property type="match status" value="1"/>
</dbReference>
<accession>A0A135SVI6</accession>
<dbReference type="PANTHER" id="PTHR42715:SF12">
    <property type="entry name" value="BETA-GLUCOSIDASE G-RELATED"/>
    <property type="match status" value="1"/>
</dbReference>
<gene>
    <name evidence="23" type="ORF">CNYM01_08970</name>
</gene>
<dbReference type="GO" id="GO:0005506">
    <property type="term" value="F:iron ion binding"/>
    <property type="evidence" value="ECO:0007669"/>
    <property type="project" value="InterPro"/>
</dbReference>
<evidence type="ECO:0000256" key="8">
    <source>
        <dbReference type="ARBA" id="ARBA00022801"/>
    </source>
</evidence>
<dbReference type="GO" id="GO:0004497">
    <property type="term" value="F:monooxygenase activity"/>
    <property type="evidence" value="ECO:0007669"/>
    <property type="project" value="InterPro"/>
</dbReference>
<evidence type="ECO:0000313" key="24">
    <source>
        <dbReference type="Proteomes" id="UP000070054"/>
    </source>
</evidence>
<keyword evidence="12" id="KW-0624">Polysaccharide degradation</keyword>
<dbReference type="EC" id="3.2.1.21" evidence="5"/>
<dbReference type="GO" id="GO:0009251">
    <property type="term" value="P:glucan catabolic process"/>
    <property type="evidence" value="ECO:0007669"/>
    <property type="project" value="TreeGrafter"/>
</dbReference>
<keyword evidence="9" id="KW-0325">Glycoprotein</keyword>
<evidence type="ECO:0000256" key="7">
    <source>
        <dbReference type="ARBA" id="ARBA00022729"/>
    </source>
</evidence>
<comment type="subcellular location">
    <subcellularLocation>
        <location evidence="2">Secreted</location>
    </subcellularLocation>
</comment>
<dbReference type="InterPro" id="IPR026891">
    <property type="entry name" value="Fn3-like"/>
</dbReference>
<evidence type="ECO:0000256" key="3">
    <source>
        <dbReference type="ARBA" id="ARBA00004987"/>
    </source>
</evidence>
<keyword evidence="10" id="KW-0119">Carbohydrate metabolism</keyword>
<dbReference type="Gene3D" id="3.40.50.1700">
    <property type="entry name" value="Glycoside hydrolase family 3 C-terminal domain"/>
    <property type="match status" value="1"/>
</dbReference>
<comment type="similarity">
    <text evidence="4">Belongs to the glycosyl hydrolase 3 family.</text>
</comment>
<feature type="domain" description="Fibronectin type III-like" evidence="22">
    <location>
        <begin position="706"/>
        <end position="778"/>
    </location>
</feature>
<evidence type="ECO:0000256" key="19">
    <source>
        <dbReference type="ARBA" id="ARBA00078013"/>
    </source>
</evidence>
<keyword evidence="7" id="KW-0732">Signal</keyword>
<evidence type="ECO:0000256" key="10">
    <source>
        <dbReference type="ARBA" id="ARBA00023277"/>
    </source>
</evidence>
<evidence type="ECO:0000256" key="6">
    <source>
        <dbReference type="ARBA" id="ARBA00022525"/>
    </source>
</evidence>
<dbReference type="InterPro" id="IPR017853">
    <property type="entry name" value="GH"/>
</dbReference>
<comment type="function">
    <text evidence="13">Beta-glucosidases are one of a number of cellulolytic enzymes involved in the degradation of cellulosic biomass. Catalyzes the last step releasing glucose from the inhibitory cellobiose.</text>
</comment>
<evidence type="ECO:0000256" key="5">
    <source>
        <dbReference type="ARBA" id="ARBA00012744"/>
    </source>
</evidence>
<evidence type="ECO:0000256" key="13">
    <source>
        <dbReference type="ARBA" id="ARBA00024983"/>
    </source>
</evidence>
<dbReference type="PANTHER" id="PTHR42715">
    <property type="entry name" value="BETA-GLUCOSIDASE"/>
    <property type="match status" value="1"/>
</dbReference>
<dbReference type="PRINTS" id="PR00133">
    <property type="entry name" value="GLHYDRLASE3"/>
</dbReference>
<sequence length="1087" mass="119706">MIYLPLTLRAIENTEMHSTVFSALLCTSFASAVANTSVDWNTVVLKANAILAELTLEEKTAVVTGANPLTGLGCIGSIGTIPRLNFSGICYSDGSSGVNRADLTSVFPAGLTAAATWDADLMYRRAVAIGEEFRAKGMHACLGPVAGPLGRHPLGGRVREGFSPDPYLTGIAMDRSIRGLQSVGVQSITKHFIGNEQETQRTNVTLPDGSNIDAVSTNMDDRTLHELYLWPFMDAINAKPAAVMCSYNRFNQTYTCEHSKLLTVILRDELGFEGYTVSDWYATHSTAASINAGLDMEMPGTTVPGQGTSWFGSHVKDAVRDGSVSTNRLDEMVRRILTQYYLLGQDDSSFPSLDPSTLSVIAAQYQQNLGDLVSNTPARDVRGDHAKLIREIGAAGVVLLKNNNTLPLTTPMNIGIFGNDAGDLTDGLIYQDPPATNVGFEYGTLDIGGGSSSVRHTYVITPLDAIKERAKGFGARVQYILNNERLAAGDFHSIYPVPDVCIVFLKTFAAEGFDRVSFEADWNSTAVVTQVANMCNNTVVITHSVGVNTMPWASHPNVRAIIAAHLPGEQTGNSIADVLLGDVNPSGRLPYTIPKTEADYDIPVTNLTRDEVSASGAWQANFTEGLNIDYRHFDAEGIEPLYEFGFGLSYTTFELTSELSVKALTAKLAPLARAANESSVPLSDLFLPVANATVQVMNTGDRSGATVVQLYMSLPTDSAPSGTPVQVLRGFAKVELGPGETRVVAFKLNRRDFSYWDTDAQTWRIPVGDFQLHVGFSSRNLLESIKFSLLWYVRYQRAKQEEEAISAKYGCEPVQATLPYKWPFALDLLKCQYDALPGGRLLEFQTQYMNIAPTLRIDILGEGYIITDPVNIEAILSTRFEDFGLGSRRMGLMPLLGEGIFTQDGPAWRHSRELLRRQFSRIRDSELTAFGEHTDILLRALEIESQNSGVVDMQPHFFEYTLGTTTQLLFGEPHHNLPRKERLALRDNFDYATLISAIRLRLADLAWLYTPKKFREACKGVRDWATFFSDKALDFMEEHGEEAALAKYSFIVDLWRDTHDRNVVRDQLLHVLIAGRDTTACLLSWTL</sequence>